<dbReference type="InterPro" id="IPR053842">
    <property type="entry name" value="NikA-like"/>
</dbReference>
<gene>
    <name evidence="1" type="ordered locus">BFp0002</name>
</gene>
<dbReference type="HOGENOM" id="CLU_173820_0_0_10"/>
<accession>Q64MF8</accession>
<dbReference type="EMBL" id="AP006842">
    <property type="protein sequence ID" value="BAD51329.1"/>
    <property type="molecule type" value="Genomic_DNA"/>
</dbReference>
<dbReference type="Pfam" id="PF21983">
    <property type="entry name" value="NikA-like"/>
    <property type="match status" value="1"/>
</dbReference>
<protein>
    <submittedName>
        <fullName evidence="1">Uncharacterized protein</fullName>
    </submittedName>
</protein>
<evidence type="ECO:0000313" key="2">
    <source>
        <dbReference type="Proteomes" id="UP000002197"/>
    </source>
</evidence>
<geneLocation type="plasmid" evidence="1 2">
    <name>pBFY46</name>
</geneLocation>
<sequence length="118" mass="14161">MKERKNRNKRLWIRVSDEEYQQMVEASKGHKSCADYIRKRIFGKGKDIINPVEFIRAIDEVSLEMKRIGKNINQFARYANERKSVDGDFLMEEYNKLLSDYIKKEQKLEVLYRKIIAL</sequence>
<dbReference type="KEGG" id="bfr:BFp0002"/>
<organism evidence="1 2">
    <name type="scientific">Bacteroides fragilis (strain YCH46)</name>
    <dbReference type="NCBI Taxonomy" id="295405"/>
    <lineage>
        <taxon>Bacteria</taxon>
        <taxon>Pseudomonadati</taxon>
        <taxon>Bacteroidota</taxon>
        <taxon>Bacteroidia</taxon>
        <taxon>Bacteroidales</taxon>
        <taxon>Bacteroidaceae</taxon>
        <taxon>Bacteroides</taxon>
    </lineage>
</organism>
<dbReference type="Proteomes" id="UP000002197">
    <property type="component" value="Plasmid pBFY46"/>
</dbReference>
<dbReference type="RefSeq" id="WP_011199134.1">
    <property type="nucleotide sequence ID" value="NC_006297.1"/>
</dbReference>
<dbReference type="OrthoDB" id="681025at2"/>
<evidence type="ECO:0000313" key="1">
    <source>
        <dbReference type="EMBL" id="BAD51329.1"/>
    </source>
</evidence>
<dbReference type="PATRIC" id="fig|295405.11.peg.2"/>
<reference evidence="1 2" key="1">
    <citation type="journal article" date="2004" name="Proc. Natl. Acad. Sci. U.S.A.">
        <title>Genomic analysis of Bacteroides fragilis reveals extensive DNA inversions regulating cell surface adaptation.</title>
        <authorList>
            <person name="Kuwahara T."/>
            <person name="Yamashita A."/>
            <person name="Hirakawa H."/>
            <person name="Nakayama H."/>
            <person name="Toh H."/>
            <person name="Okada N."/>
            <person name="Kuhara S."/>
            <person name="Hattori M."/>
            <person name="Hayashi T."/>
            <person name="Ohnishi Y."/>
        </authorList>
    </citation>
    <scope>NUCLEOTIDE SEQUENCE [LARGE SCALE GENOMIC DNA]</scope>
    <source>
        <strain evidence="1 2">YCH46</strain>
        <plasmid evidence="2">Plasmid pBFY46</plasmid>
    </source>
</reference>
<keyword evidence="1" id="KW-0614">Plasmid</keyword>
<name>Q64MF8_BACFR</name>
<proteinExistence type="predicted"/>
<dbReference type="AlphaFoldDB" id="Q64MF8"/>